<keyword evidence="5 6" id="KW-0472">Membrane</keyword>
<dbReference type="GO" id="GO:0005886">
    <property type="term" value="C:plasma membrane"/>
    <property type="evidence" value="ECO:0007669"/>
    <property type="project" value="TreeGrafter"/>
</dbReference>
<reference evidence="7 8" key="1">
    <citation type="submission" date="2020-02" db="EMBL/GenBank/DDBJ databases">
        <authorList>
            <person name="Kim M.K."/>
        </authorList>
    </citation>
    <scope>NUCLEOTIDE SEQUENCE [LARGE SCALE GENOMIC DNA]</scope>
    <source>
        <strain evidence="7 8">17J57-3</strain>
    </source>
</reference>
<gene>
    <name evidence="7" type="ORF">G3574_02630</name>
</gene>
<evidence type="ECO:0000256" key="6">
    <source>
        <dbReference type="SAM" id="Phobius"/>
    </source>
</evidence>
<evidence type="ECO:0000313" key="7">
    <source>
        <dbReference type="EMBL" id="NEX59963.1"/>
    </source>
</evidence>
<feature type="transmembrane region" description="Helical" evidence="6">
    <location>
        <begin position="195"/>
        <end position="213"/>
    </location>
</feature>
<evidence type="ECO:0000313" key="8">
    <source>
        <dbReference type="Proteomes" id="UP000482155"/>
    </source>
</evidence>
<comment type="caution">
    <text evidence="7">The sequence shown here is derived from an EMBL/GenBank/DDBJ whole genome shotgun (WGS) entry which is preliminary data.</text>
</comment>
<dbReference type="Proteomes" id="UP000482155">
    <property type="component" value="Unassembled WGS sequence"/>
</dbReference>
<feature type="transmembrane region" description="Helical" evidence="6">
    <location>
        <begin position="64"/>
        <end position="82"/>
    </location>
</feature>
<evidence type="ECO:0000256" key="4">
    <source>
        <dbReference type="ARBA" id="ARBA00022989"/>
    </source>
</evidence>
<feature type="transmembrane region" description="Helical" evidence="6">
    <location>
        <begin position="130"/>
        <end position="152"/>
    </location>
</feature>
<feature type="transmembrane region" description="Helical" evidence="6">
    <location>
        <begin position="40"/>
        <end position="58"/>
    </location>
</feature>
<comment type="subcellular location">
    <subcellularLocation>
        <location evidence="1">Membrane</location>
        <topology evidence="1">Multi-pass membrane protein</topology>
    </subcellularLocation>
</comment>
<dbReference type="EMBL" id="JAAIVB010000010">
    <property type="protein sequence ID" value="NEX59963.1"/>
    <property type="molecule type" value="Genomic_DNA"/>
</dbReference>
<proteinExistence type="inferred from homology"/>
<feature type="transmembrane region" description="Helical" evidence="6">
    <location>
        <begin position="225"/>
        <end position="246"/>
    </location>
</feature>
<evidence type="ECO:0000256" key="1">
    <source>
        <dbReference type="ARBA" id="ARBA00004141"/>
    </source>
</evidence>
<evidence type="ECO:0000256" key="2">
    <source>
        <dbReference type="ARBA" id="ARBA00005268"/>
    </source>
</evidence>
<dbReference type="AlphaFoldDB" id="A0A6B3SH52"/>
<keyword evidence="4 6" id="KW-1133">Transmembrane helix</keyword>
<name>A0A6B3SH52_9BURK</name>
<feature type="transmembrane region" description="Helical" evidence="6">
    <location>
        <begin position="94"/>
        <end position="118"/>
    </location>
</feature>
<protein>
    <submittedName>
        <fullName evidence="7">ABC transporter permease</fullName>
    </submittedName>
</protein>
<feature type="transmembrane region" description="Helical" evidence="6">
    <location>
        <begin position="6"/>
        <end position="28"/>
    </location>
</feature>
<organism evidence="7 8">
    <name type="scientific">Noviherbaspirillum galbum</name>
    <dbReference type="NCBI Taxonomy" id="2709383"/>
    <lineage>
        <taxon>Bacteria</taxon>
        <taxon>Pseudomonadati</taxon>
        <taxon>Pseudomonadota</taxon>
        <taxon>Betaproteobacteria</taxon>
        <taxon>Burkholderiales</taxon>
        <taxon>Oxalobacteraceae</taxon>
        <taxon>Noviherbaspirillum</taxon>
    </lineage>
</organism>
<comment type="similarity">
    <text evidence="2">Belongs to the UPF0014 family.</text>
</comment>
<accession>A0A6B3SH52</accession>
<sequence length="269" mass="28397">MHPVSLHASDLGIAALLVLLNAAISLALDLRLHRGILWSALRMVMQLLLVGLVLRTVFALASPAATAGIGMLMLAATAREVAIRPSHALRGMAAYRLAAVVVATASVMTALLALLTAIRPDPWYEARYALPILGIVLGSVLTSASLSLDTFLSTVVRDRREIEARLALGETIRHALTGPLRTGIRRGLIPVTNQMAAAGIITLPGTMTGQILAGMDPLEAVKYQILLLFLLAGASGLAAVGAVWLASRAVTDARQRLRVDRIIHHAADG</sequence>
<keyword evidence="8" id="KW-1185">Reference proteome</keyword>
<evidence type="ECO:0000256" key="3">
    <source>
        <dbReference type="ARBA" id="ARBA00022692"/>
    </source>
</evidence>
<dbReference type="RefSeq" id="WP_163960464.1">
    <property type="nucleotide sequence ID" value="NZ_JAAIVB010000010.1"/>
</dbReference>
<keyword evidence="3 6" id="KW-0812">Transmembrane</keyword>
<dbReference type="InterPro" id="IPR005226">
    <property type="entry name" value="UPF0014_fam"/>
</dbReference>
<dbReference type="PANTHER" id="PTHR30028:SF0">
    <property type="entry name" value="PROTEIN ALUMINUM SENSITIVE 3"/>
    <property type="match status" value="1"/>
</dbReference>
<dbReference type="Pfam" id="PF03649">
    <property type="entry name" value="UPF0014"/>
    <property type="match status" value="1"/>
</dbReference>
<dbReference type="PANTHER" id="PTHR30028">
    <property type="entry name" value="UPF0014 INNER MEMBRANE PROTEIN YBBM-RELATED"/>
    <property type="match status" value="1"/>
</dbReference>
<evidence type="ECO:0000256" key="5">
    <source>
        <dbReference type="ARBA" id="ARBA00023136"/>
    </source>
</evidence>